<keyword evidence="1" id="KW-0732">Signal</keyword>
<keyword evidence="3" id="KW-1185">Reference proteome</keyword>
<sequence>MLLRPARLVCLVSLLGATAWGGFTRGFDPPRLDVDGKEVLKEAGGTLELRHPGHPPGYVPAPLFGRWPDDASVEMRGGFISVSGRWDLHRGKSEISARIAEFWIRGIRLGRSARKESGVCGSEDVKARANTSEWTNPDAFHPYVTHLQLRGLEYRDTGYIRCMYEGTENLEAIENVTGIYLYVKDAEHLLVESGGGPKVIQVRQYKSVDIPCRPTSPEINVTIWRNQQVGGGAGRDSRGVLLLDGMGCRLMLWCVGVGDALCMSFR</sequence>
<accession>A0A7R8X8H6</accession>
<gene>
    <name evidence="2" type="ORF">DSTB1V02_LOCUS1616</name>
</gene>
<name>A0A7R8X8H6_9CRUS</name>
<dbReference type="EMBL" id="CAJPEV010000158">
    <property type="protein sequence ID" value="CAG0881554.1"/>
    <property type="molecule type" value="Genomic_DNA"/>
</dbReference>
<dbReference type="EMBL" id="LR899675">
    <property type="protein sequence ID" value="CAD7241631.1"/>
    <property type="molecule type" value="Genomic_DNA"/>
</dbReference>
<dbReference type="OrthoDB" id="6077854at2759"/>
<dbReference type="PANTHER" id="PTHR15360:SF4">
    <property type="entry name" value="PROTEIN KINASE DOMAIN-CONTAINING PROTEIN"/>
    <property type="match status" value="1"/>
</dbReference>
<protein>
    <submittedName>
        <fullName evidence="2">Uncharacterized protein</fullName>
    </submittedName>
</protein>
<reference evidence="2" key="1">
    <citation type="submission" date="2020-11" db="EMBL/GenBank/DDBJ databases">
        <authorList>
            <person name="Tran Van P."/>
        </authorList>
    </citation>
    <scope>NUCLEOTIDE SEQUENCE</scope>
</reference>
<feature type="signal peptide" evidence="1">
    <location>
        <begin position="1"/>
        <end position="26"/>
    </location>
</feature>
<evidence type="ECO:0000313" key="3">
    <source>
        <dbReference type="Proteomes" id="UP000677054"/>
    </source>
</evidence>
<feature type="chain" id="PRO_5036209067" evidence="1">
    <location>
        <begin position="27"/>
        <end position="266"/>
    </location>
</feature>
<dbReference type="Gene3D" id="2.60.40.10">
    <property type="entry name" value="Immunoglobulins"/>
    <property type="match status" value="1"/>
</dbReference>
<dbReference type="InterPro" id="IPR042495">
    <property type="entry name" value="PDGFRL"/>
</dbReference>
<dbReference type="AlphaFoldDB" id="A0A7R8X8H6"/>
<dbReference type="InterPro" id="IPR013783">
    <property type="entry name" value="Ig-like_fold"/>
</dbReference>
<dbReference type="PANTHER" id="PTHR15360">
    <property type="entry name" value="PLATELET-DERIVED GROWTH FACTOR RECEPTOR LIKE"/>
    <property type="match status" value="1"/>
</dbReference>
<evidence type="ECO:0000256" key="1">
    <source>
        <dbReference type="SAM" id="SignalP"/>
    </source>
</evidence>
<proteinExistence type="predicted"/>
<organism evidence="2">
    <name type="scientific">Darwinula stevensoni</name>
    <dbReference type="NCBI Taxonomy" id="69355"/>
    <lineage>
        <taxon>Eukaryota</taxon>
        <taxon>Metazoa</taxon>
        <taxon>Ecdysozoa</taxon>
        <taxon>Arthropoda</taxon>
        <taxon>Crustacea</taxon>
        <taxon>Oligostraca</taxon>
        <taxon>Ostracoda</taxon>
        <taxon>Podocopa</taxon>
        <taxon>Podocopida</taxon>
        <taxon>Darwinulocopina</taxon>
        <taxon>Darwinuloidea</taxon>
        <taxon>Darwinulidae</taxon>
        <taxon>Darwinula</taxon>
    </lineage>
</organism>
<evidence type="ECO:0000313" key="2">
    <source>
        <dbReference type="EMBL" id="CAD7241631.1"/>
    </source>
</evidence>
<dbReference type="Proteomes" id="UP000677054">
    <property type="component" value="Unassembled WGS sequence"/>
</dbReference>